<reference evidence="2 3" key="1">
    <citation type="submission" date="2019-08" db="EMBL/GenBank/DDBJ databases">
        <title>Complete genome sequence of Candidatus Uab amorphum.</title>
        <authorList>
            <person name="Shiratori T."/>
            <person name="Suzuki S."/>
            <person name="Kakizawa Y."/>
            <person name="Ishida K."/>
        </authorList>
    </citation>
    <scope>NUCLEOTIDE SEQUENCE [LARGE SCALE GENOMIC DNA]</scope>
    <source>
        <strain evidence="2 3">SRT547</strain>
    </source>
</reference>
<dbReference type="AlphaFoldDB" id="A0A5S9INU5"/>
<dbReference type="EMBL" id="AP019860">
    <property type="protein sequence ID" value="BBM84470.1"/>
    <property type="molecule type" value="Genomic_DNA"/>
</dbReference>
<feature type="transmembrane region" description="Helical" evidence="1">
    <location>
        <begin position="56"/>
        <end position="77"/>
    </location>
</feature>
<dbReference type="RefSeq" id="WP_151968625.1">
    <property type="nucleotide sequence ID" value="NZ_AP019860.1"/>
</dbReference>
<evidence type="ECO:0000256" key="1">
    <source>
        <dbReference type="SAM" id="Phobius"/>
    </source>
</evidence>
<evidence type="ECO:0000313" key="3">
    <source>
        <dbReference type="Proteomes" id="UP000326354"/>
    </source>
</evidence>
<proteinExistence type="predicted"/>
<keyword evidence="1" id="KW-0812">Transmembrane</keyword>
<protein>
    <submittedName>
        <fullName evidence="2">Uncharacterized protein</fullName>
    </submittedName>
</protein>
<feature type="transmembrane region" description="Helical" evidence="1">
    <location>
        <begin position="83"/>
        <end position="103"/>
    </location>
</feature>
<keyword evidence="3" id="KW-1185">Reference proteome</keyword>
<evidence type="ECO:0000313" key="2">
    <source>
        <dbReference type="EMBL" id="BBM84470.1"/>
    </source>
</evidence>
<dbReference type="Proteomes" id="UP000326354">
    <property type="component" value="Chromosome"/>
</dbReference>
<dbReference type="KEGG" id="uam:UABAM_02831"/>
<organism evidence="2 3">
    <name type="scientific">Uabimicrobium amorphum</name>
    <dbReference type="NCBI Taxonomy" id="2596890"/>
    <lineage>
        <taxon>Bacteria</taxon>
        <taxon>Pseudomonadati</taxon>
        <taxon>Planctomycetota</taxon>
        <taxon>Candidatus Uabimicrobiia</taxon>
        <taxon>Candidatus Uabimicrobiales</taxon>
        <taxon>Candidatus Uabimicrobiaceae</taxon>
        <taxon>Candidatus Uabimicrobium</taxon>
    </lineage>
</organism>
<name>A0A5S9INU5_UABAM</name>
<keyword evidence="1" id="KW-0472">Membrane</keyword>
<accession>A0A5S9INU5</accession>
<sequence length="255" mass="27356">MDFIDNLKESGITQVSWGGSGFASSYLAHSKAKQIMNSLEENTWLGYVMPGATKKVVAVGAAVVATGATSIAASIISPENRKYVWIGGFLSLILILTQEVVGIGSGGSIGNSSEGVNNGSGEGQSTIPTEQEVIDAIHNLPNQQTMQELKKTGFIDAIIENNNTLIVTVGDDVIYSPIGSAYIVDSSTMEIFLNEALFLIANAQQVENVEIRRNFGNQDNINSTIDRILDQAQKYNKITILRDKPVISWGTVNAS</sequence>
<gene>
    <name evidence="2" type="ORF">UABAM_02831</name>
</gene>
<keyword evidence="1" id="KW-1133">Transmembrane helix</keyword>